<dbReference type="FunFam" id="3.40.50.720:FF:000190">
    <property type="entry name" value="Pyrroline-5-carboxylate reductase"/>
    <property type="match status" value="1"/>
</dbReference>
<feature type="binding site" evidence="12">
    <location>
        <begin position="13"/>
        <end position="18"/>
    </location>
    <ligand>
        <name>NADP(+)</name>
        <dbReference type="ChEBI" id="CHEBI:58349"/>
    </ligand>
</feature>
<dbReference type="HAMAP" id="MF_01925">
    <property type="entry name" value="P5C_reductase"/>
    <property type="match status" value="1"/>
</dbReference>
<comment type="caution">
    <text evidence="15">The sequence shown here is derived from an EMBL/GenBank/DDBJ whole genome shotgun (WGS) entry which is preliminary data.</text>
</comment>
<dbReference type="Pfam" id="PF03807">
    <property type="entry name" value="F420_oxidored"/>
    <property type="match status" value="1"/>
</dbReference>
<dbReference type="Proteomes" id="UP000324585">
    <property type="component" value="Unassembled WGS sequence"/>
</dbReference>
<dbReference type="InterPro" id="IPR029036">
    <property type="entry name" value="P5CR_dimer"/>
</dbReference>
<dbReference type="SUPFAM" id="SSF51735">
    <property type="entry name" value="NAD(P)-binding Rossmann-fold domains"/>
    <property type="match status" value="1"/>
</dbReference>
<dbReference type="OMA" id="VWAVKPQ"/>
<dbReference type="EMBL" id="VRMN01000011">
    <property type="protein sequence ID" value="KAA8491956.1"/>
    <property type="molecule type" value="Genomic_DNA"/>
</dbReference>
<dbReference type="PANTHER" id="PTHR11645">
    <property type="entry name" value="PYRROLINE-5-CARBOXYLATE REDUCTASE"/>
    <property type="match status" value="1"/>
</dbReference>
<keyword evidence="8" id="KW-0560">Oxidoreductase</keyword>
<dbReference type="GO" id="GO:0004735">
    <property type="term" value="F:pyrroline-5-carboxylate reductase activity"/>
    <property type="evidence" value="ECO:0007669"/>
    <property type="project" value="UniProtKB-EC"/>
</dbReference>
<evidence type="ECO:0000256" key="9">
    <source>
        <dbReference type="ARBA" id="ARBA00029440"/>
    </source>
</evidence>
<dbReference type="PANTHER" id="PTHR11645:SF0">
    <property type="entry name" value="PYRROLINE-5-CARBOXYLATE REDUCTASE 3"/>
    <property type="match status" value="1"/>
</dbReference>
<organism evidence="15 16">
    <name type="scientific">Porphyridium purpureum</name>
    <name type="common">Red alga</name>
    <name type="synonym">Porphyridium cruentum</name>
    <dbReference type="NCBI Taxonomy" id="35688"/>
    <lineage>
        <taxon>Eukaryota</taxon>
        <taxon>Rhodophyta</taxon>
        <taxon>Bangiophyceae</taxon>
        <taxon>Porphyridiales</taxon>
        <taxon>Porphyridiaceae</taxon>
        <taxon>Porphyridium</taxon>
    </lineage>
</organism>
<dbReference type="GO" id="GO:0005737">
    <property type="term" value="C:cytoplasm"/>
    <property type="evidence" value="ECO:0007669"/>
    <property type="project" value="UniProtKB-SubCell"/>
</dbReference>
<dbReference type="NCBIfam" id="TIGR00112">
    <property type="entry name" value="proC"/>
    <property type="match status" value="1"/>
</dbReference>
<dbReference type="InterPro" id="IPR000304">
    <property type="entry name" value="Pyrroline-COOH_reductase"/>
</dbReference>
<evidence type="ECO:0000256" key="12">
    <source>
        <dbReference type="PIRSR" id="PIRSR000193-1"/>
    </source>
</evidence>
<evidence type="ECO:0000256" key="2">
    <source>
        <dbReference type="ARBA" id="ARBA00005525"/>
    </source>
</evidence>
<feature type="domain" description="Pyrroline-5-carboxylate reductase dimerisation" evidence="14">
    <location>
        <begin position="165"/>
        <end position="270"/>
    </location>
</feature>
<dbReference type="AlphaFoldDB" id="A0A5J4YKL1"/>
<keyword evidence="16" id="KW-1185">Reference proteome</keyword>
<evidence type="ECO:0000259" key="13">
    <source>
        <dbReference type="Pfam" id="PF03807"/>
    </source>
</evidence>
<comment type="subcellular location">
    <subcellularLocation>
        <location evidence="1">Cytoplasm</location>
    </subcellularLocation>
</comment>
<dbReference type="PIRSF" id="PIRSF000193">
    <property type="entry name" value="Pyrrol-5-carb_rd"/>
    <property type="match status" value="1"/>
</dbReference>
<evidence type="ECO:0000256" key="11">
    <source>
        <dbReference type="ARBA" id="ARBA00052690"/>
    </source>
</evidence>
<name>A0A5J4YKL1_PORPP</name>
<dbReference type="FunFam" id="1.10.3730.10:FF:000001">
    <property type="entry name" value="Pyrroline-5-carboxylate reductase"/>
    <property type="match status" value="1"/>
</dbReference>
<reference evidence="16" key="1">
    <citation type="journal article" date="2019" name="Nat. Commun.">
        <title>Expansion of phycobilisome linker gene families in mesophilic red algae.</title>
        <authorList>
            <person name="Lee J."/>
            <person name="Kim D."/>
            <person name="Bhattacharya D."/>
            <person name="Yoon H.S."/>
        </authorList>
    </citation>
    <scope>NUCLEOTIDE SEQUENCE [LARGE SCALE GENOMIC DNA]</scope>
    <source>
        <strain evidence="16">CCMP 1328</strain>
    </source>
</reference>
<comment type="pathway">
    <text evidence="9">Amino-acid biosynthesis.</text>
</comment>
<keyword evidence="4" id="KW-0963">Cytoplasm</keyword>
<comment type="similarity">
    <text evidence="2">Belongs to the pyrroline-5-carboxylate reductase family.</text>
</comment>
<evidence type="ECO:0000256" key="8">
    <source>
        <dbReference type="ARBA" id="ARBA00023002"/>
    </source>
</evidence>
<gene>
    <name evidence="15" type="ORF">FVE85_8438</name>
</gene>
<feature type="domain" description="Pyrroline-5-carboxylate reductase catalytic N-terminal" evidence="13">
    <location>
        <begin position="10"/>
        <end position="102"/>
    </location>
</feature>
<evidence type="ECO:0000259" key="14">
    <source>
        <dbReference type="Pfam" id="PF14748"/>
    </source>
</evidence>
<protein>
    <recommendedName>
        <fullName evidence="3">Pyrroline-5-carboxylate reductase</fullName>
    </recommendedName>
</protein>
<dbReference type="Pfam" id="PF14748">
    <property type="entry name" value="P5CR_dimer"/>
    <property type="match status" value="1"/>
</dbReference>
<dbReference type="InterPro" id="IPR028939">
    <property type="entry name" value="P5C_Rdtase_cat_N"/>
</dbReference>
<dbReference type="Gene3D" id="3.40.50.720">
    <property type="entry name" value="NAD(P)-binding Rossmann-like Domain"/>
    <property type="match status" value="1"/>
</dbReference>
<feature type="binding site" evidence="12">
    <location>
        <begin position="74"/>
        <end position="77"/>
    </location>
    <ligand>
        <name>NADP(+)</name>
        <dbReference type="ChEBI" id="CHEBI:58349"/>
    </ligand>
</feature>
<accession>A0A5J4YKL1</accession>
<comment type="catalytic activity">
    <reaction evidence="11">
        <text>L-proline + NADP(+) = (S)-1-pyrroline-5-carboxylate + NADPH + 2 H(+)</text>
        <dbReference type="Rhea" id="RHEA:14109"/>
        <dbReference type="ChEBI" id="CHEBI:15378"/>
        <dbReference type="ChEBI" id="CHEBI:17388"/>
        <dbReference type="ChEBI" id="CHEBI:57783"/>
        <dbReference type="ChEBI" id="CHEBI:58349"/>
        <dbReference type="ChEBI" id="CHEBI:60039"/>
        <dbReference type="EC" id="1.5.1.2"/>
    </reaction>
</comment>
<comment type="catalytic activity">
    <reaction evidence="10">
        <text>L-proline + NAD(+) = (S)-1-pyrroline-5-carboxylate + NADH + 2 H(+)</text>
        <dbReference type="Rhea" id="RHEA:14105"/>
        <dbReference type="ChEBI" id="CHEBI:15378"/>
        <dbReference type="ChEBI" id="CHEBI:17388"/>
        <dbReference type="ChEBI" id="CHEBI:57540"/>
        <dbReference type="ChEBI" id="CHEBI:57945"/>
        <dbReference type="ChEBI" id="CHEBI:60039"/>
        <dbReference type="EC" id="1.5.1.2"/>
    </reaction>
</comment>
<keyword evidence="7 12" id="KW-0521">NADP</keyword>
<keyword evidence="6" id="KW-0641">Proline biosynthesis</keyword>
<evidence type="ECO:0000256" key="3">
    <source>
        <dbReference type="ARBA" id="ARBA00021413"/>
    </source>
</evidence>
<dbReference type="Gene3D" id="1.10.3730.10">
    <property type="entry name" value="ProC C-terminal domain-like"/>
    <property type="match status" value="1"/>
</dbReference>
<evidence type="ECO:0000256" key="6">
    <source>
        <dbReference type="ARBA" id="ARBA00022650"/>
    </source>
</evidence>
<evidence type="ECO:0000256" key="1">
    <source>
        <dbReference type="ARBA" id="ARBA00004496"/>
    </source>
</evidence>
<dbReference type="OrthoDB" id="10263291at2759"/>
<evidence type="ECO:0000313" key="15">
    <source>
        <dbReference type="EMBL" id="KAA8491956.1"/>
    </source>
</evidence>
<dbReference type="GO" id="GO:0055129">
    <property type="term" value="P:L-proline biosynthetic process"/>
    <property type="evidence" value="ECO:0007669"/>
    <property type="project" value="TreeGrafter"/>
</dbReference>
<evidence type="ECO:0000256" key="5">
    <source>
        <dbReference type="ARBA" id="ARBA00022605"/>
    </source>
</evidence>
<dbReference type="SUPFAM" id="SSF48179">
    <property type="entry name" value="6-phosphogluconate dehydrogenase C-terminal domain-like"/>
    <property type="match status" value="1"/>
</dbReference>
<proteinExistence type="inferred from homology"/>
<dbReference type="InterPro" id="IPR008927">
    <property type="entry name" value="6-PGluconate_DH-like_C_sf"/>
</dbReference>
<evidence type="ECO:0000256" key="7">
    <source>
        <dbReference type="ARBA" id="ARBA00022857"/>
    </source>
</evidence>
<sequence length="273" mass="28317">MGDKSDGLRMGFLGGGMMAEALVRGLLNKDMIDPAQCWVSDVSQPRLDVMGALGLNATFDGEEVLRHTDIVVLAVKPDTAATALEPTRSTDKAHLIISICAGVTLSSLESFVGPKTRVVRVMPNTPCLVGATAAGYALGAKASQQDSQTVDRIFASVGLARAVPEKLLDAVTGVSGSGPAYVYMFIEALADGGVLNGLPRDTARALAAQVVYGTAKMVLENPDTHVGELRNRVESPGGTTIAGTNALEQGQFRGTVMNAVSAATTRAKEMGGN</sequence>
<keyword evidence="5" id="KW-0028">Amino-acid biosynthesis</keyword>
<evidence type="ECO:0000313" key="16">
    <source>
        <dbReference type="Proteomes" id="UP000324585"/>
    </source>
</evidence>
<dbReference type="InterPro" id="IPR036291">
    <property type="entry name" value="NAD(P)-bd_dom_sf"/>
</dbReference>
<evidence type="ECO:0000256" key="4">
    <source>
        <dbReference type="ARBA" id="ARBA00022490"/>
    </source>
</evidence>
<evidence type="ECO:0000256" key="10">
    <source>
        <dbReference type="ARBA" id="ARBA00050547"/>
    </source>
</evidence>